<dbReference type="PANTHER" id="PTHR13334:SF4">
    <property type="entry name" value="SMALL RIBOSOMAL SUBUNIT PROTEIN US10M"/>
    <property type="match status" value="1"/>
</dbReference>
<evidence type="ECO:0000256" key="1">
    <source>
        <dbReference type="ARBA" id="ARBA00004173"/>
    </source>
</evidence>
<dbReference type="SUPFAM" id="SSF54999">
    <property type="entry name" value="Ribosomal protein S10"/>
    <property type="match status" value="1"/>
</dbReference>
<dbReference type="SMART" id="SM01403">
    <property type="entry name" value="Ribosomal_S10"/>
    <property type="match status" value="1"/>
</dbReference>
<evidence type="ECO:0000259" key="8">
    <source>
        <dbReference type="SMART" id="SM01403"/>
    </source>
</evidence>
<name>A0A2R5L727_9ACAR</name>
<comment type="subcellular location">
    <subcellularLocation>
        <location evidence="1">Mitochondrion</location>
    </subcellularLocation>
</comment>
<evidence type="ECO:0000256" key="3">
    <source>
        <dbReference type="ARBA" id="ARBA00022980"/>
    </source>
</evidence>
<dbReference type="GO" id="GO:0005763">
    <property type="term" value="C:mitochondrial small ribosomal subunit"/>
    <property type="evidence" value="ECO:0007669"/>
    <property type="project" value="InterPro"/>
</dbReference>
<dbReference type="EMBL" id="GGLE01001149">
    <property type="protein sequence ID" value="MBY05275.1"/>
    <property type="molecule type" value="Transcribed_RNA"/>
</dbReference>
<accession>A0A2R5L727</accession>
<dbReference type="Pfam" id="PF00338">
    <property type="entry name" value="Ribosomal_S10"/>
    <property type="match status" value="1"/>
</dbReference>
<protein>
    <recommendedName>
        <fullName evidence="6">Small ribosomal subunit protein uS10m</fullName>
    </recommendedName>
    <alternativeName>
        <fullName evidence="7">28S ribosomal protein S10, mitochondrial</fullName>
    </alternativeName>
</protein>
<organism evidence="9">
    <name type="scientific">Ornithodoros turicata</name>
    <dbReference type="NCBI Taxonomy" id="34597"/>
    <lineage>
        <taxon>Eukaryota</taxon>
        <taxon>Metazoa</taxon>
        <taxon>Ecdysozoa</taxon>
        <taxon>Arthropoda</taxon>
        <taxon>Chelicerata</taxon>
        <taxon>Arachnida</taxon>
        <taxon>Acari</taxon>
        <taxon>Parasitiformes</taxon>
        <taxon>Ixodida</taxon>
        <taxon>Ixodoidea</taxon>
        <taxon>Argasidae</taxon>
        <taxon>Ornithodorinae</taxon>
        <taxon>Ornithodoros</taxon>
    </lineage>
</organism>
<keyword evidence="3 9" id="KW-0689">Ribosomal protein</keyword>
<evidence type="ECO:0000313" key="9">
    <source>
        <dbReference type="EMBL" id="MBY05275.1"/>
    </source>
</evidence>
<evidence type="ECO:0000256" key="7">
    <source>
        <dbReference type="ARBA" id="ARBA00035544"/>
    </source>
</evidence>
<dbReference type="PANTHER" id="PTHR13334">
    <property type="entry name" value="MITOCHONDRIAL 28S RIBOSOMAL PROTEIN S10"/>
    <property type="match status" value="1"/>
</dbReference>
<evidence type="ECO:0000256" key="4">
    <source>
        <dbReference type="ARBA" id="ARBA00023128"/>
    </source>
</evidence>
<dbReference type="InterPro" id="IPR036838">
    <property type="entry name" value="Ribosomal_uS10_dom_sf"/>
</dbReference>
<evidence type="ECO:0000256" key="5">
    <source>
        <dbReference type="ARBA" id="ARBA00023274"/>
    </source>
</evidence>
<dbReference type="Gene3D" id="3.30.70.600">
    <property type="entry name" value="Ribosomal protein S10 domain"/>
    <property type="match status" value="1"/>
</dbReference>
<dbReference type="AlphaFoldDB" id="A0A2R5L727"/>
<evidence type="ECO:0000256" key="6">
    <source>
        <dbReference type="ARBA" id="ARBA00035261"/>
    </source>
</evidence>
<dbReference type="InterPro" id="IPR027486">
    <property type="entry name" value="Ribosomal_uS10_dom"/>
</dbReference>
<keyword evidence="5" id="KW-0687">Ribonucleoprotein</keyword>
<proteinExistence type="inferred from homology"/>
<comment type="similarity">
    <text evidence="2">Belongs to the universal ribosomal protein uS10 family.</text>
</comment>
<dbReference type="InterPro" id="IPR040055">
    <property type="entry name" value="Ribosomal_uS10m"/>
</dbReference>
<evidence type="ECO:0000256" key="2">
    <source>
        <dbReference type="ARBA" id="ARBA00007102"/>
    </source>
</evidence>
<sequence length="199" mass="22928">MSSRIIPITRALCSASRLSSRVASCLPHVHRQYSPQIAPFTTSFPQYSSLTQASETLDVKPAEDKLDDEVDKLFKYVEIEVRGHDPAVLRSYKWYALETARHLDIKVAKTWEPKKVHKRLTTLKSAFAKKKYLVQYEARTYFQVMQFQHLTGSTADTFLEYVQRNLPEGVAMKVTKTQIEQPPEYVKPPVQIEDHSVNQ</sequence>
<feature type="domain" description="Small ribosomal subunit protein uS10" evidence="8">
    <location>
        <begin position="78"/>
        <end position="175"/>
    </location>
</feature>
<keyword evidence="4" id="KW-0496">Mitochondrion</keyword>
<reference evidence="9" key="1">
    <citation type="submission" date="2018-03" db="EMBL/GenBank/DDBJ databases">
        <title>The relapsing fever spirochete Borrelia turicatae persists in the highly oxidative environment of its soft-bodied tick vector.</title>
        <authorList>
            <person name="Bourret T.J."/>
            <person name="Boyle W.K."/>
            <person name="Valenzuela J.G."/>
            <person name="Oliveira F."/>
            <person name="Lopez J.E."/>
        </authorList>
    </citation>
    <scope>NUCLEOTIDE SEQUENCE</scope>
    <source>
        <strain evidence="9">Kansas strain/isolate</strain>
        <tissue evidence="9">Salivary glands</tissue>
    </source>
</reference>